<feature type="region of interest" description="Disordered" evidence="1">
    <location>
        <begin position="1"/>
        <end position="41"/>
    </location>
</feature>
<dbReference type="Proteomes" id="UP000450000">
    <property type="component" value="Unassembled WGS sequence"/>
</dbReference>
<evidence type="ECO:0000313" key="3">
    <source>
        <dbReference type="Proteomes" id="UP000450000"/>
    </source>
</evidence>
<dbReference type="RefSeq" id="WP_153471575.1">
    <property type="nucleotide sequence ID" value="NZ_WBOF01000007.1"/>
</dbReference>
<dbReference type="EMBL" id="WBOF01000007">
    <property type="protein sequence ID" value="MQS17855.1"/>
    <property type="molecule type" value="Genomic_DNA"/>
</dbReference>
<protein>
    <submittedName>
        <fullName evidence="2">Uncharacterized protein</fullName>
    </submittedName>
</protein>
<evidence type="ECO:0000256" key="1">
    <source>
        <dbReference type="SAM" id="MobiDB-lite"/>
    </source>
</evidence>
<evidence type="ECO:0000313" key="2">
    <source>
        <dbReference type="EMBL" id="MQS17855.1"/>
    </source>
</evidence>
<organism evidence="2 3">
    <name type="scientific">Streptomyces kaniharaensis</name>
    <dbReference type="NCBI Taxonomy" id="212423"/>
    <lineage>
        <taxon>Bacteria</taxon>
        <taxon>Bacillati</taxon>
        <taxon>Actinomycetota</taxon>
        <taxon>Actinomycetes</taxon>
        <taxon>Kitasatosporales</taxon>
        <taxon>Streptomycetaceae</taxon>
        <taxon>Streptomyces</taxon>
    </lineage>
</organism>
<dbReference type="OrthoDB" id="4208694at2"/>
<accession>A0A6N7L3P7</accession>
<gene>
    <name evidence="2" type="ORF">F7Q99_38125</name>
</gene>
<proteinExistence type="predicted"/>
<sequence length="169" mass="18375">MNPSSTGARPGRARRALGPGADRVLADTVRAPRTPPPWSPAAVDATLRTLLEEFEQRAEPWRDAFEGLDEDVLAEAAIEARSFGADPAGAVDELVRGLLGQLDHWQHAIGDLGRRLTAAAQDRPLPGWAADAGRTEDVRWRQARQALIEAVARHHHGTLPTGPPDDRPW</sequence>
<reference evidence="2 3" key="1">
    <citation type="submission" date="2019-09" db="EMBL/GenBank/DDBJ databases">
        <title>Genome Sequences of Streptomyces kaniharaensis ATCC 21070.</title>
        <authorList>
            <person name="Zhu W."/>
            <person name="De Crecy-Lagard V."/>
            <person name="Richards N.G."/>
        </authorList>
    </citation>
    <scope>NUCLEOTIDE SEQUENCE [LARGE SCALE GENOMIC DNA]</scope>
    <source>
        <strain evidence="2 3">SF-557</strain>
    </source>
</reference>
<keyword evidence="3" id="KW-1185">Reference proteome</keyword>
<name>A0A6N7L3P7_9ACTN</name>
<dbReference type="AlphaFoldDB" id="A0A6N7L3P7"/>
<comment type="caution">
    <text evidence="2">The sequence shown here is derived from an EMBL/GenBank/DDBJ whole genome shotgun (WGS) entry which is preliminary data.</text>
</comment>